<sequence>MQHPPIVVHQLSPSGGRRVTVRGRILGLAYSDDELLVFLEGAGLQDPDLVLDDPAWVEWRGGRAHEWAPPGSPA</sequence>
<dbReference type="RefSeq" id="WP_331718237.1">
    <property type="nucleotide sequence ID" value="NZ_CP108170.1"/>
</dbReference>
<proteinExistence type="predicted"/>
<protein>
    <submittedName>
        <fullName evidence="1">Uncharacterized protein</fullName>
    </submittedName>
</protein>
<organism evidence="1">
    <name type="scientific">Streptomyces sp. NBC_00148</name>
    <dbReference type="NCBI Taxonomy" id="2903626"/>
    <lineage>
        <taxon>Bacteria</taxon>
        <taxon>Bacillati</taxon>
        <taxon>Actinomycetota</taxon>
        <taxon>Actinomycetes</taxon>
        <taxon>Kitasatosporales</taxon>
        <taxon>Streptomycetaceae</taxon>
        <taxon>Streptomyces</taxon>
    </lineage>
</organism>
<dbReference type="EMBL" id="CP108170">
    <property type="protein sequence ID" value="WTQ78731.1"/>
    <property type="molecule type" value="Genomic_DNA"/>
</dbReference>
<gene>
    <name evidence="1" type="ORF">OG222_36965</name>
</gene>
<evidence type="ECO:0000313" key="1">
    <source>
        <dbReference type="EMBL" id="WTQ78731.1"/>
    </source>
</evidence>
<reference evidence="1" key="1">
    <citation type="submission" date="2022-10" db="EMBL/GenBank/DDBJ databases">
        <title>The complete genomes of actinobacterial strains from the NBC collection.</title>
        <authorList>
            <person name="Joergensen T.S."/>
            <person name="Alvarez Arevalo M."/>
            <person name="Sterndorff E.B."/>
            <person name="Faurdal D."/>
            <person name="Vuksanovic O."/>
            <person name="Mourched A.-S."/>
            <person name="Charusanti P."/>
            <person name="Shaw S."/>
            <person name="Blin K."/>
            <person name="Weber T."/>
        </authorList>
    </citation>
    <scope>NUCLEOTIDE SEQUENCE</scope>
    <source>
        <strain evidence="1">NBC_00148</strain>
        <plasmid evidence="1">unnamed1</plasmid>
    </source>
</reference>
<accession>A0AAU1M5S8</accession>
<dbReference type="AlphaFoldDB" id="A0AAU1M5S8"/>
<geneLocation type="plasmid" evidence="1">
    <name>unnamed1</name>
</geneLocation>
<keyword evidence="1" id="KW-0614">Plasmid</keyword>
<name>A0AAU1M5S8_9ACTN</name>